<dbReference type="InterPro" id="IPR001123">
    <property type="entry name" value="LeuE-type"/>
</dbReference>
<feature type="transmembrane region" description="Helical" evidence="6">
    <location>
        <begin position="69"/>
        <end position="87"/>
    </location>
</feature>
<feature type="transmembrane region" description="Helical" evidence="6">
    <location>
        <begin position="136"/>
        <end position="160"/>
    </location>
</feature>
<gene>
    <name evidence="7" type="primary">eamB_3</name>
    <name evidence="7" type="ORF">VQ7734_03411</name>
</gene>
<evidence type="ECO:0000256" key="5">
    <source>
        <dbReference type="ARBA" id="ARBA00023136"/>
    </source>
</evidence>
<dbReference type="PANTHER" id="PTHR30086">
    <property type="entry name" value="ARGININE EXPORTER PROTEIN ARGO"/>
    <property type="match status" value="1"/>
</dbReference>
<comment type="subcellular location">
    <subcellularLocation>
        <location evidence="1">Cell membrane</location>
        <topology evidence="1">Multi-pass membrane protein</topology>
    </subcellularLocation>
</comment>
<organism evidence="7 8">
    <name type="scientific">Vibrio quintilis</name>
    <dbReference type="NCBI Taxonomy" id="1117707"/>
    <lineage>
        <taxon>Bacteria</taxon>
        <taxon>Pseudomonadati</taxon>
        <taxon>Pseudomonadota</taxon>
        <taxon>Gammaproteobacteria</taxon>
        <taxon>Vibrionales</taxon>
        <taxon>Vibrionaceae</taxon>
        <taxon>Vibrio</taxon>
    </lineage>
</organism>
<dbReference type="AlphaFoldDB" id="A0A1M7YYC2"/>
<accession>A0A1M7YYC2</accession>
<evidence type="ECO:0000256" key="6">
    <source>
        <dbReference type="SAM" id="Phobius"/>
    </source>
</evidence>
<evidence type="ECO:0000256" key="1">
    <source>
        <dbReference type="ARBA" id="ARBA00004651"/>
    </source>
</evidence>
<dbReference type="Pfam" id="PF01810">
    <property type="entry name" value="LysE"/>
    <property type="match status" value="1"/>
</dbReference>
<keyword evidence="2" id="KW-1003">Cell membrane</keyword>
<dbReference type="EMBL" id="FRFG01000043">
    <property type="protein sequence ID" value="SHO57641.1"/>
    <property type="molecule type" value="Genomic_DNA"/>
</dbReference>
<dbReference type="STRING" id="1117707.VQ7734_03411"/>
<proteinExistence type="predicted"/>
<dbReference type="Proteomes" id="UP000184600">
    <property type="component" value="Unassembled WGS sequence"/>
</dbReference>
<evidence type="ECO:0000256" key="2">
    <source>
        <dbReference type="ARBA" id="ARBA00022475"/>
    </source>
</evidence>
<keyword evidence="8" id="KW-1185">Reference proteome</keyword>
<dbReference type="GO" id="GO:0033228">
    <property type="term" value="P:cysteine export across plasma membrane"/>
    <property type="evidence" value="ECO:0007669"/>
    <property type="project" value="TreeGrafter"/>
</dbReference>
<keyword evidence="3 6" id="KW-0812">Transmembrane</keyword>
<protein>
    <submittedName>
        <fullName evidence="7">Cysteine/O-acetylserine efflux protein</fullName>
    </submittedName>
</protein>
<evidence type="ECO:0000256" key="3">
    <source>
        <dbReference type="ARBA" id="ARBA00022692"/>
    </source>
</evidence>
<name>A0A1M7YYC2_9VIBR</name>
<evidence type="ECO:0000313" key="8">
    <source>
        <dbReference type="Proteomes" id="UP000184600"/>
    </source>
</evidence>
<dbReference type="PANTHER" id="PTHR30086:SF20">
    <property type="entry name" value="ARGININE EXPORTER PROTEIN ARGO-RELATED"/>
    <property type="match status" value="1"/>
</dbReference>
<sequence>MPDYLTPLFIFAFVATFTPGPNNTMLMTSGVHAGFVRSIPHMLGVAIGFSVMLMLVGLGLTGMFSSLPWLHQTLNVLCIAYMCYLAYRIATSRASIDQAGYQPMSFFSAAMFQWVNPKGWTMALSAISLYNPSASWYGLGWITAAFFIATLPTVSVWVLAGRQIRHLLKSPRHQACFNYGMALALLISIAPMML</sequence>
<dbReference type="GO" id="GO:0005886">
    <property type="term" value="C:plasma membrane"/>
    <property type="evidence" value="ECO:0007669"/>
    <property type="project" value="UniProtKB-SubCell"/>
</dbReference>
<keyword evidence="5 6" id="KW-0472">Membrane</keyword>
<dbReference type="GO" id="GO:0015171">
    <property type="term" value="F:amino acid transmembrane transporter activity"/>
    <property type="evidence" value="ECO:0007669"/>
    <property type="project" value="TreeGrafter"/>
</dbReference>
<feature type="transmembrane region" description="Helical" evidence="6">
    <location>
        <begin position="6"/>
        <end position="22"/>
    </location>
</feature>
<feature type="transmembrane region" description="Helical" evidence="6">
    <location>
        <begin position="43"/>
        <end position="63"/>
    </location>
</feature>
<dbReference type="OrthoDB" id="9812084at2"/>
<feature type="transmembrane region" description="Helical" evidence="6">
    <location>
        <begin position="176"/>
        <end position="193"/>
    </location>
</feature>
<reference evidence="8" key="1">
    <citation type="submission" date="2016-12" db="EMBL/GenBank/DDBJ databases">
        <authorList>
            <person name="Rodrigo-Torres L."/>
            <person name="Arahal R.D."/>
            <person name="Lucena T."/>
        </authorList>
    </citation>
    <scope>NUCLEOTIDE SEQUENCE [LARGE SCALE GENOMIC DNA]</scope>
</reference>
<keyword evidence="4 6" id="KW-1133">Transmembrane helix</keyword>
<evidence type="ECO:0000313" key="7">
    <source>
        <dbReference type="EMBL" id="SHO57641.1"/>
    </source>
</evidence>
<feature type="transmembrane region" description="Helical" evidence="6">
    <location>
        <begin position="99"/>
        <end position="116"/>
    </location>
</feature>
<evidence type="ECO:0000256" key="4">
    <source>
        <dbReference type="ARBA" id="ARBA00022989"/>
    </source>
</evidence>
<dbReference type="RefSeq" id="WP_073584763.1">
    <property type="nucleotide sequence ID" value="NZ_AP024897.1"/>
</dbReference>